<dbReference type="EMBL" id="APVL01000018">
    <property type="protein sequence ID" value="EWG09334.1"/>
    <property type="molecule type" value="Genomic_DNA"/>
</dbReference>
<proteinExistence type="predicted"/>
<evidence type="ECO:0000313" key="1">
    <source>
        <dbReference type="EMBL" id="EWG09334.1"/>
    </source>
</evidence>
<reference evidence="1 2" key="2">
    <citation type="journal article" date="2016" name="Sci. Rep.">
        <title>A novel serine protease, Sep1, from Bacillus firmus DS-1 has nematicidal activity and degrades multiple intestinal-associated nematode proteins.</title>
        <authorList>
            <person name="Geng C."/>
            <person name="Nie X."/>
            <person name="Tang Z."/>
            <person name="Zhang Y."/>
            <person name="Lin J."/>
            <person name="Sun M."/>
            <person name="Peng D."/>
        </authorList>
    </citation>
    <scope>NUCLEOTIDE SEQUENCE [LARGE SCALE GENOMIC DNA]</scope>
    <source>
        <strain evidence="1 2">DS1</strain>
    </source>
</reference>
<dbReference type="OrthoDB" id="2866249at2"/>
<sequence length="205" mass="24622">MKKSYSQWNVLQERLSNQKDSLLDFLFTSKYRYIEIKLPYYEYLRGQVFCQDFMDLFEEAPYTFSVVDLMSILFEDFLNQIKKGNTHYESMSRFLVENKYKYLEPPKKETRVLKQVNTNLFSFETTEEEVAVKEENSRKAHLTIKIRDKILLRGEIFLHDLSPFLHKEQLQIEELFAILYLDFIAKIKEKGNNVDVMRAILNRIT</sequence>
<reference evidence="2" key="1">
    <citation type="submission" date="2013-03" db="EMBL/GenBank/DDBJ databases">
        <title>Draft genome sequence of Bacillus firmus DS1.</title>
        <authorList>
            <person name="Peng D."/>
            <person name="Zhu L."/>
            <person name="Sun M."/>
        </authorList>
    </citation>
    <scope>NUCLEOTIDE SEQUENCE [LARGE SCALE GENOMIC DNA]</scope>
    <source>
        <strain evidence="2">DS1</strain>
    </source>
</reference>
<organism evidence="1 2">
    <name type="scientific">Cytobacillus firmus DS1</name>
    <dbReference type="NCBI Taxonomy" id="1307436"/>
    <lineage>
        <taxon>Bacteria</taxon>
        <taxon>Bacillati</taxon>
        <taxon>Bacillota</taxon>
        <taxon>Bacilli</taxon>
        <taxon>Bacillales</taxon>
        <taxon>Bacillaceae</taxon>
        <taxon>Cytobacillus</taxon>
    </lineage>
</organism>
<evidence type="ECO:0000313" key="2">
    <source>
        <dbReference type="Proteomes" id="UP000019270"/>
    </source>
</evidence>
<comment type="caution">
    <text evidence="1">The sequence shown here is derived from an EMBL/GenBank/DDBJ whole genome shotgun (WGS) entry which is preliminary data.</text>
</comment>
<dbReference type="PATRIC" id="fig|1307436.3.peg.4194"/>
<name>W7LBD0_CYTFI</name>
<dbReference type="eggNOG" id="ENOG5030DCA">
    <property type="taxonomic scope" value="Bacteria"/>
</dbReference>
<dbReference type="AlphaFoldDB" id="W7LBD0"/>
<dbReference type="Proteomes" id="UP000019270">
    <property type="component" value="Unassembled WGS sequence"/>
</dbReference>
<dbReference type="RefSeq" id="WP_035332093.1">
    <property type="nucleotide sequence ID" value="NZ_APVL01000018.1"/>
</dbReference>
<accession>W7LBD0</accession>
<gene>
    <name evidence="1" type="ORF">PBF_19598</name>
</gene>
<protein>
    <submittedName>
        <fullName evidence="1">Uncharacterized protein</fullName>
    </submittedName>
</protein>